<comment type="caution">
    <text evidence="2">The sequence shown here is derived from an EMBL/GenBank/DDBJ whole genome shotgun (WGS) entry which is preliminary data.</text>
</comment>
<feature type="transmembrane region" description="Helical" evidence="1">
    <location>
        <begin position="36"/>
        <end position="55"/>
    </location>
</feature>
<sequence length="62" mass="6608">MTSFENLPPKRGAIKSQIMQEWSCAVASMSSMAADVLGGVAAFWSLAAVSSYLHFGSNIILK</sequence>
<gene>
    <name evidence="2" type="ORF">C2S53_018327</name>
</gene>
<keyword evidence="1" id="KW-1133">Transmembrane helix</keyword>
<dbReference type="EMBL" id="SDAM02001747">
    <property type="protein sequence ID" value="KAH6822070.1"/>
    <property type="molecule type" value="Genomic_DNA"/>
</dbReference>
<evidence type="ECO:0000313" key="3">
    <source>
        <dbReference type="Proteomes" id="UP001190926"/>
    </source>
</evidence>
<keyword evidence="1" id="KW-0472">Membrane</keyword>
<protein>
    <submittedName>
        <fullName evidence="2">Uncharacterized protein</fullName>
    </submittedName>
</protein>
<dbReference type="Proteomes" id="UP001190926">
    <property type="component" value="Unassembled WGS sequence"/>
</dbReference>
<reference evidence="2 3" key="1">
    <citation type="journal article" date="2021" name="Nat. Commun.">
        <title>Incipient diploidization of the medicinal plant Perilla within 10,000 years.</title>
        <authorList>
            <person name="Zhang Y."/>
            <person name="Shen Q."/>
            <person name="Leng L."/>
            <person name="Zhang D."/>
            <person name="Chen S."/>
            <person name="Shi Y."/>
            <person name="Ning Z."/>
            <person name="Chen S."/>
        </authorList>
    </citation>
    <scope>NUCLEOTIDE SEQUENCE [LARGE SCALE GENOMIC DNA]</scope>
    <source>
        <strain evidence="3">cv. PC099</strain>
    </source>
</reference>
<name>A0AAD4P0X5_PERFH</name>
<keyword evidence="3" id="KW-1185">Reference proteome</keyword>
<evidence type="ECO:0000256" key="1">
    <source>
        <dbReference type="SAM" id="Phobius"/>
    </source>
</evidence>
<organism evidence="2 3">
    <name type="scientific">Perilla frutescens var. hirtella</name>
    <name type="common">Perilla citriodora</name>
    <name type="synonym">Perilla setoyensis</name>
    <dbReference type="NCBI Taxonomy" id="608512"/>
    <lineage>
        <taxon>Eukaryota</taxon>
        <taxon>Viridiplantae</taxon>
        <taxon>Streptophyta</taxon>
        <taxon>Embryophyta</taxon>
        <taxon>Tracheophyta</taxon>
        <taxon>Spermatophyta</taxon>
        <taxon>Magnoliopsida</taxon>
        <taxon>eudicotyledons</taxon>
        <taxon>Gunneridae</taxon>
        <taxon>Pentapetalae</taxon>
        <taxon>asterids</taxon>
        <taxon>lamiids</taxon>
        <taxon>Lamiales</taxon>
        <taxon>Lamiaceae</taxon>
        <taxon>Nepetoideae</taxon>
        <taxon>Elsholtzieae</taxon>
        <taxon>Perilla</taxon>
    </lineage>
</organism>
<dbReference type="AlphaFoldDB" id="A0AAD4P0X5"/>
<keyword evidence="1" id="KW-0812">Transmembrane</keyword>
<accession>A0AAD4P0X5</accession>
<evidence type="ECO:0000313" key="2">
    <source>
        <dbReference type="EMBL" id="KAH6822070.1"/>
    </source>
</evidence>
<proteinExistence type="predicted"/>